<keyword evidence="7" id="KW-0325">Glycoprotein</keyword>
<proteinExistence type="predicted"/>
<feature type="domain" description="4Fe-4S ferredoxin-type" evidence="12">
    <location>
        <begin position="622"/>
        <end position="652"/>
    </location>
</feature>
<dbReference type="PRINTS" id="PR00705">
    <property type="entry name" value="PAPAIN"/>
</dbReference>
<feature type="chain" id="PRO_5020032161" description="Vignain" evidence="10">
    <location>
        <begin position="26"/>
        <end position="888"/>
    </location>
</feature>
<dbReference type="CDD" id="cd06257">
    <property type="entry name" value="DnaJ"/>
    <property type="match status" value="1"/>
</dbReference>
<dbReference type="GO" id="GO:0005788">
    <property type="term" value="C:endoplasmic reticulum lumen"/>
    <property type="evidence" value="ECO:0007669"/>
    <property type="project" value="UniProtKB-SubCell"/>
</dbReference>
<gene>
    <name evidence="13" type="ORF">DEO72_LG3g2181</name>
</gene>
<dbReference type="Gene3D" id="3.90.70.10">
    <property type="entry name" value="Cysteine proteinases"/>
    <property type="match status" value="1"/>
</dbReference>
<evidence type="ECO:0000259" key="11">
    <source>
        <dbReference type="PROSITE" id="PS50076"/>
    </source>
</evidence>
<evidence type="ECO:0000256" key="8">
    <source>
        <dbReference type="ARBA" id="ARBA00069575"/>
    </source>
</evidence>
<dbReference type="PROSITE" id="PS50076">
    <property type="entry name" value="DNAJ_2"/>
    <property type="match status" value="1"/>
</dbReference>
<feature type="domain" description="J" evidence="11">
    <location>
        <begin position="539"/>
        <end position="604"/>
    </location>
</feature>
<dbReference type="Pfam" id="PF13370">
    <property type="entry name" value="Fer4_13"/>
    <property type="match status" value="1"/>
</dbReference>
<dbReference type="SUPFAM" id="SSF54862">
    <property type="entry name" value="4Fe-4S ferredoxins"/>
    <property type="match status" value="1"/>
</dbReference>
<keyword evidence="14" id="KW-1185">Reference proteome</keyword>
<dbReference type="SMART" id="SM00271">
    <property type="entry name" value="DnaJ"/>
    <property type="match status" value="1"/>
</dbReference>
<evidence type="ECO:0000256" key="2">
    <source>
        <dbReference type="ARBA" id="ARBA00022670"/>
    </source>
</evidence>
<dbReference type="PANTHER" id="PTHR44579">
    <property type="entry name" value="OS01G0730500 PROTEIN"/>
    <property type="match status" value="1"/>
</dbReference>
<evidence type="ECO:0000256" key="7">
    <source>
        <dbReference type="ARBA" id="ARBA00023180"/>
    </source>
</evidence>
<evidence type="ECO:0000256" key="3">
    <source>
        <dbReference type="ARBA" id="ARBA00022729"/>
    </source>
</evidence>
<keyword evidence="5" id="KW-0788">Thiol protease</keyword>
<feature type="signal peptide" evidence="10">
    <location>
        <begin position="1"/>
        <end position="25"/>
    </location>
</feature>
<dbReference type="PROSITE" id="PS00639">
    <property type="entry name" value="THIOL_PROTEASE_HIS"/>
    <property type="match status" value="1"/>
</dbReference>
<dbReference type="FunFam" id="3.90.70.10:FF:000023">
    <property type="entry name" value="Senescence-specific cysteine protease SAG39"/>
    <property type="match status" value="1"/>
</dbReference>
<evidence type="ECO:0000313" key="13">
    <source>
        <dbReference type="EMBL" id="QCD87643.1"/>
    </source>
</evidence>
<dbReference type="SMART" id="SM00848">
    <property type="entry name" value="Inhibitor_I29"/>
    <property type="match status" value="1"/>
</dbReference>
<dbReference type="GO" id="GO:0008234">
    <property type="term" value="F:cysteine-type peptidase activity"/>
    <property type="evidence" value="ECO:0007669"/>
    <property type="project" value="UniProtKB-KW"/>
</dbReference>
<dbReference type="Proteomes" id="UP000501690">
    <property type="component" value="Linkage Group LG3"/>
</dbReference>
<dbReference type="PRINTS" id="PR00625">
    <property type="entry name" value="JDOMAIN"/>
</dbReference>
<organism evidence="13 14">
    <name type="scientific">Vigna unguiculata</name>
    <name type="common">Cowpea</name>
    <dbReference type="NCBI Taxonomy" id="3917"/>
    <lineage>
        <taxon>Eukaryota</taxon>
        <taxon>Viridiplantae</taxon>
        <taxon>Streptophyta</taxon>
        <taxon>Embryophyta</taxon>
        <taxon>Tracheophyta</taxon>
        <taxon>Spermatophyta</taxon>
        <taxon>Magnoliopsida</taxon>
        <taxon>eudicotyledons</taxon>
        <taxon>Gunneridae</taxon>
        <taxon>Pentapetalae</taxon>
        <taxon>rosids</taxon>
        <taxon>fabids</taxon>
        <taxon>Fabales</taxon>
        <taxon>Fabaceae</taxon>
        <taxon>Papilionoideae</taxon>
        <taxon>50 kb inversion clade</taxon>
        <taxon>NPAAA clade</taxon>
        <taxon>indigoferoid/millettioid clade</taxon>
        <taxon>Phaseoleae</taxon>
        <taxon>Vigna</taxon>
    </lineage>
</organism>
<evidence type="ECO:0000256" key="9">
    <source>
        <dbReference type="ARBA" id="ARBA00080531"/>
    </source>
</evidence>
<reference evidence="13 14" key="1">
    <citation type="submission" date="2019-04" db="EMBL/GenBank/DDBJ databases">
        <title>An improved genome assembly and genetic linkage map for asparagus bean, Vigna unguiculata ssp. sesquipedialis.</title>
        <authorList>
            <person name="Xia Q."/>
            <person name="Zhang R."/>
            <person name="Dong Y."/>
        </authorList>
    </citation>
    <scope>NUCLEOTIDE SEQUENCE [LARGE SCALE GENOMIC DNA]</scope>
    <source>
        <tissue evidence="13">Leaf</tissue>
    </source>
</reference>
<dbReference type="EMBL" id="CP039347">
    <property type="protein sequence ID" value="QCD87643.1"/>
    <property type="molecule type" value="Genomic_DNA"/>
</dbReference>
<dbReference type="Pfam" id="PF08246">
    <property type="entry name" value="Inhibitor_I29"/>
    <property type="match status" value="1"/>
</dbReference>
<protein>
    <recommendedName>
        <fullName evidence="8">Vignain</fullName>
    </recommendedName>
    <alternativeName>
        <fullName evidence="9">Bean endopeptidase</fullName>
    </alternativeName>
</protein>
<dbReference type="Gene3D" id="3.30.70.20">
    <property type="match status" value="1"/>
</dbReference>
<dbReference type="InterPro" id="IPR000668">
    <property type="entry name" value="Peptidase_C1A_C"/>
</dbReference>
<dbReference type="Pfam" id="PF00112">
    <property type="entry name" value="Peptidase_C1"/>
    <property type="match status" value="1"/>
</dbReference>
<evidence type="ECO:0000256" key="4">
    <source>
        <dbReference type="ARBA" id="ARBA00022801"/>
    </source>
</evidence>
<dbReference type="GO" id="GO:0006508">
    <property type="term" value="P:proteolysis"/>
    <property type="evidence" value="ECO:0007669"/>
    <property type="project" value="UniProtKB-KW"/>
</dbReference>
<keyword evidence="4" id="KW-0378">Hydrolase</keyword>
<dbReference type="AlphaFoldDB" id="A0A4D6LGK6"/>
<dbReference type="Pfam" id="PF00226">
    <property type="entry name" value="DnaJ"/>
    <property type="match status" value="1"/>
</dbReference>
<accession>A0A4D6LGK6</accession>
<evidence type="ECO:0000313" key="14">
    <source>
        <dbReference type="Proteomes" id="UP000501690"/>
    </source>
</evidence>
<dbReference type="SMART" id="SM00645">
    <property type="entry name" value="Pept_C1"/>
    <property type="match status" value="1"/>
</dbReference>
<name>A0A4D6LGK6_VIGUN</name>
<dbReference type="InterPro" id="IPR039417">
    <property type="entry name" value="Peptidase_C1A_papain-like"/>
</dbReference>
<evidence type="ECO:0000256" key="10">
    <source>
        <dbReference type="SAM" id="SignalP"/>
    </source>
</evidence>
<keyword evidence="3 10" id="KW-0732">Signal</keyword>
<comment type="subcellular location">
    <subcellularLocation>
        <location evidence="1">Endoplasmic reticulum lumen</location>
    </subcellularLocation>
</comment>
<dbReference type="SUPFAM" id="SSF46565">
    <property type="entry name" value="Chaperone J-domain"/>
    <property type="match status" value="1"/>
</dbReference>
<evidence type="ECO:0000256" key="5">
    <source>
        <dbReference type="ARBA" id="ARBA00022807"/>
    </source>
</evidence>
<dbReference type="InterPro" id="IPR001623">
    <property type="entry name" value="DnaJ_domain"/>
</dbReference>
<dbReference type="InterPro" id="IPR036869">
    <property type="entry name" value="J_dom_sf"/>
</dbReference>
<dbReference type="InterPro" id="IPR038765">
    <property type="entry name" value="Papain-like_cys_pep_sf"/>
</dbReference>
<dbReference type="CDD" id="cd02248">
    <property type="entry name" value="Peptidase_C1A"/>
    <property type="match status" value="1"/>
</dbReference>
<keyword evidence="6" id="KW-1015">Disulfide bond</keyword>
<keyword evidence="2" id="KW-0645">Protease</keyword>
<sequence length="888" mass="99969">MMTSSSQNSNILVLLLVFTLWTCHAVSRRLPEAFLSERHEKWMAQHGKVYKDAAEREKRFQIFNNNLQFIDSFNAAGDKPFNLSINRFADLHNHEFKALLINDQKKERSVWTAKETETSFMYDSVTNIPASMDWRERGAVTPIKDQGTCRSCWAFSAVATIEGLHHITKGELVSLSEQELVDCVRGGSDGCNGGYVEDAFEFLAKKGGIASETNYPYKGVNKNCKVKKESDGVAKIKGYEAVPANSEKALLKAVAHQPVSVSIEAGGSAFQFYSGGIFTGECGTEIDHSVTVVGYGKGGDGTKYWLVKNSWGTEWVQVKEFLSNFADANGEQGCEELRRQDCVRRGVEEQACEVECADEEGKGRFVCPAPRALVLGMIQLIKYRRRWREEEAMEFRFGLLQTVEMMARRKGGCSGVLQSKNDIKSPKFNHLMRAKVRPIIPARRSGNGQRLVGLDFGSFQVSSTIFSAHLLNMPLELLYSVVWCRSLMLAHFRSSWRLLPKTATHMNSVTHNGKRRGCGRVRVAAEEKSFSTSDTVADDYYAVLGLLPDATPAQIKKAYYNCMKACHPDLSGNDPETTNFCTFINEVYGVLSDPIQRMIYDEIHGYSLTSINPFRDESSPKDHVFVDEFSCIGCKNCANVACDVFGIEEEFGRARVYSQCGKPDLVQQAIDSCPVDCIHWTSAAQLSLLEDEMRRVERVNVALMLSGMGSASNDVFRMASSRWEKRQAKVLEQAKLRMMKEKGSEKADMFWNNLWGKQKDLSSGTGREISKRENSNMTANIHYGVSPLTQPFTLAYKIHPRLGPLVETEGLIEEVKQATIRAGETNKKYALVQEELCLKMVIDITYHKHLIVFLKDSYVDLESKICRYHTTHVVTTTRLHNRNLVHSW</sequence>
<dbReference type="InterPro" id="IPR013201">
    <property type="entry name" value="Prot_inhib_I29"/>
</dbReference>
<dbReference type="SUPFAM" id="SSF54001">
    <property type="entry name" value="Cysteine proteinases"/>
    <property type="match status" value="1"/>
</dbReference>
<dbReference type="Gene3D" id="1.10.287.110">
    <property type="entry name" value="DnaJ domain"/>
    <property type="match status" value="1"/>
</dbReference>
<dbReference type="InterPro" id="IPR017896">
    <property type="entry name" value="4Fe4S_Fe-S-bd"/>
</dbReference>
<dbReference type="PANTHER" id="PTHR44579:SF2">
    <property type="entry name" value="OS01G0730500 PROTEIN"/>
    <property type="match status" value="1"/>
</dbReference>
<dbReference type="PROSITE" id="PS51379">
    <property type="entry name" value="4FE4S_FER_2"/>
    <property type="match status" value="1"/>
</dbReference>
<dbReference type="InterPro" id="IPR025660">
    <property type="entry name" value="Pept_his_AS"/>
</dbReference>
<evidence type="ECO:0000259" key="12">
    <source>
        <dbReference type="PROSITE" id="PS51379"/>
    </source>
</evidence>
<evidence type="ECO:0000256" key="6">
    <source>
        <dbReference type="ARBA" id="ARBA00023157"/>
    </source>
</evidence>
<evidence type="ECO:0000256" key="1">
    <source>
        <dbReference type="ARBA" id="ARBA00004319"/>
    </source>
</evidence>